<dbReference type="OrthoDB" id="187139at2759"/>
<protein>
    <recommendedName>
        <fullName evidence="13">Pectate lyase superfamily protein domain-containing protein</fullName>
    </recommendedName>
</protein>
<sequence>MRSLNHLAILAVSSFFSSTNGNPSALIPRATCTVQPSLNGSDDAPAILSAFKTCGKDGTVVFLNHTYTINSIMNTTGLSNCDIDIYGTLLWSTNITYWLNHSMAFGYQNQTSAWWLGGDNINVNGYGYGTLDGNGQAWYDFVKGISNYPNRPHALTIWNAKNSVFKGLRFVQSQMWYVVFQSFLFMTVQRLKEANRTMTVFKSSSILLQDIYVNSTSSSGSPSRNTDGADTIYSDNIHFDRWTVVNGDDSISLKANSTNILITNSTFYNGLGVAMGSIGQYKGVYESIENVTATGIVFYKTLHGGYVKTWTGEQVGYPPNGGGGGLGFAKNITFKNFSFHSLRGPPFSISQCTTFSGTVGNCSSSAFQISDLNMYNISGSMTNPIASFQCSAVAPCTDITMENVNVVDANKTAGVGYKCTNVVGTSGFTCTGRA</sequence>
<evidence type="ECO:0000256" key="6">
    <source>
        <dbReference type="ARBA" id="ARBA00023180"/>
    </source>
</evidence>
<dbReference type="AlphaFoldDB" id="A0A4Z1FAN4"/>
<dbReference type="InterPro" id="IPR012334">
    <property type="entry name" value="Pectin_lyas_fold"/>
</dbReference>
<dbReference type="Gene3D" id="2.160.20.10">
    <property type="entry name" value="Single-stranded right-handed beta-helix, Pectin lyase-like"/>
    <property type="match status" value="1"/>
</dbReference>
<keyword evidence="3" id="KW-0964">Secreted</keyword>
<evidence type="ECO:0000313" key="12">
    <source>
        <dbReference type="Proteomes" id="UP000297777"/>
    </source>
</evidence>
<name>A0A4Z1FAN4_9HELO</name>
<evidence type="ECO:0000256" key="10">
    <source>
        <dbReference type="SAM" id="SignalP"/>
    </source>
</evidence>
<evidence type="ECO:0000256" key="1">
    <source>
        <dbReference type="ARBA" id="ARBA00004613"/>
    </source>
</evidence>
<evidence type="ECO:0000256" key="9">
    <source>
        <dbReference type="RuleBase" id="RU361169"/>
    </source>
</evidence>
<evidence type="ECO:0000256" key="4">
    <source>
        <dbReference type="ARBA" id="ARBA00022729"/>
    </source>
</evidence>
<keyword evidence="4 10" id="KW-0732">Signal</keyword>
<evidence type="ECO:0008006" key="13">
    <source>
        <dbReference type="Google" id="ProtNLM"/>
    </source>
</evidence>
<dbReference type="PANTHER" id="PTHR31736">
    <property type="match status" value="1"/>
</dbReference>
<reference evidence="11 12" key="1">
    <citation type="submission" date="2017-12" db="EMBL/GenBank/DDBJ databases">
        <title>Comparative genomics of Botrytis spp.</title>
        <authorList>
            <person name="Valero-Jimenez C.A."/>
            <person name="Tapia P."/>
            <person name="Veloso J."/>
            <person name="Silva-Moreno E."/>
            <person name="Staats M."/>
            <person name="Valdes J.H."/>
            <person name="Van Kan J.A.L."/>
        </authorList>
    </citation>
    <scope>NUCLEOTIDE SEQUENCE [LARGE SCALE GENOMIC DNA]</scope>
    <source>
        <strain evidence="11 12">Bt9001</strain>
    </source>
</reference>
<dbReference type="Proteomes" id="UP000297777">
    <property type="component" value="Unassembled WGS sequence"/>
</dbReference>
<organism evidence="11 12">
    <name type="scientific">Botrytis tulipae</name>
    <dbReference type="NCBI Taxonomy" id="87230"/>
    <lineage>
        <taxon>Eukaryota</taxon>
        <taxon>Fungi</taxon>
        <taxon>Dikarya</taxon>
        <taxon>Ascomycota</taxon>
        <taxon>Pezizomycotina</taxon>
        <taxon>Leotiomycetes</taxon>
        <taxon>Helotiales</taxon>
        <taxon>Sclerotiniaceae</taxon>
        <taxon>Botrytis</taxon>
    </lineage>
</organism>
<keyword evidence="7 9" id="KW-0326">Glycosidase</keyword>
<proteinExistence type="inferred from homology"/>
<comment type="caution">
    <text evidence="11">The sequence shown here is derived from an EMBL/GenBank/DDBJ whole genome shotgun (WGS) entry which is preliminary data.</text>
</comment>
<evidence type="ECO:0000256" key="5">
    <source>
        <dbReference type="ARBA" id="ARBA00022801"/>
    </source>
</evidence>
<evidence type="ECO:0000256" key="2">
    <source>
        <dbReference type="ARBA" id="ARBA00008834"/>
    </source>
</evidence>
<evidence type="ECO:0000313" key="11">
    <source>
        <dbReference type="EMBL" id="TGO19932.1"/>
    </source>
</evidence>
<dbReference type="GO" id="GO:0005576">
    <property type="term" value="C:extracellular region"/>
    <property type="evidence" value="ECO:0007669"/>
    <property type="project" value="UniProtKB-SubCell"/>
</dbReference>
<feature type="signal peptide" evidence="10">
    <location>
        <begin position="1"/>
        <end position="21"/>
    </location>
</feature>
<keyword evidence="12" id="KW-1185">Reference proteome</keyword>
<feature type="chain" id="PRO_5021397786" description="Pectate lyase superfamily protein domain-containing protein" evidence="10">
    <location>
        <begin position="22"/>
        <end position="434"/>
    </location>
</feature>
<dbReference type="Pfam" id="PF00295">
    <property type="entry name" value="Glyco_hydro_28"/>
    <property type="match status" value="1"/>
</dbReference>
<keyword evidence="8" id="KW-0961">Cell wall biogenesis/degradation</keyword>
<accession>A0A4Z1FAN4</accession>
<evidence type="ECO:0000256" key="8">
    <source>
        <dbReference type="ARBA" id="ARBA00023316"/>
    </source>
</evidence>
<comment type="subcellular location">
    <subcellularLocation>
        <location evidence="1">Secreted</location>
    </subcellularLocation>
</comment>
<dbReference type="EMBL" id="PQXH01000002">
    <property type="protein sequence ID" value="TGO19932.1"/>
    <property type="molecule type" value="Genomic_DNA"/>
</dbReference>
<dbReference type="SUPFAM" id="SSF51126">
    <property type="entry name" value="Pectin lyase-like"/>
    <property type="match status" value="1"/>
</dbReference>
<keyword evidence="5 9" id="KW-0378">Hydrolase</keyword>
<evidence type="ECO:0000256" key="3">
    <source>
        <dbReference type="ARBA" id="ARBA00022525"/>
    </source>
</evidence>
<dbReference type="InterPro" id="IPR000743">
    <property type="entry name" value="Glyco_hydro_28"/>
</dbReference>
<dbReference type="InterPro" id="IPR011050">
    <property type="entry name" value="Pectin_lyase_fold/virulence"/>
</dbReference>
<dbReference type="GO" id="GO:0004650">
    <property type="term" value="F:polygalacturonase activity"/>
    <property type="evidence" value="ECO:0007669"/>
    <property type="project" value="InterPro"/>
</dbReference>
<comment type="similarity">
    <text evidence="2 9">Belongs to the glycosyl hydrolase 28 family.</text>
</comment>
<dbReference type="PANTHER" id="PTHR31736:SF8">
    <property type="entry name" value="PUTATIVE (AFU_ORTHOLOGUE AFUA_7G06410)-RELATED"/>
    <property type="match status" value="1"/>
</dbReference>
<dbReference type="GO" id="GO:0005975">
    <property type="term" value="P:carbohydrate metabolic process"/>
    <property type="evidence" value="ECO:0007669"/>
    <property type="project" value="InterPro"/>
</dbReference>
<gene>
    <name evidence="11" type="ORF">BTUL_0002g01170</name>
</gene>
<dbReference type="GO" id="GO:0071555">
    <property type="term" value="P:cell wall organization"/>
    <property type="evidence" value="ECO:0007669"/>
    <property type="project" value="UniProtKB-KW"/>
</dbReference>
<keyword evidence="6" id="KW-0325">Glycoprotein</keyword>
<evidence type="ECO:0000256" key="7">
    <source>
        <dbReference type="ARBA" id="ARBA00023295"/>
    </source>
</evidence>